<evidence type="ECO:0000256" key="1">
    <source>
        <dbReference type="ARBA" id="ARBA00006525"/>
    </source>
</evidence>
<dbReference type="Pfam" id="PF02481">
    <property type="entry name" value="DNA_processg_A"/>
    <property type="match status" value="1"/>
</dbReference>
<dbReference type="Proteomes" id="UP000326903">
    <property type="component" value="Unassembled WGS sequence"/>
</dbReference>
<dbReference type="NCBIfam" id="TIGR00732">
    <property type="entry name" value="dprA"/>
    <property type="match status" value="1"/>
</dbReference>
<name>A0A5J5IJV7_9BACT</name>
<dbReference type="RefSeq" id="WP_150413472.1">
    <property type="nucleotide sequence ID" value="NZ_VYQF01000001.1"/>
</dbReference>
<dbReference type="Gene3D" id="1.10.10.10">
    <property type="entry name" value="Winged helix-like DNA-binding domain superfamily/Winged helix DNA-binding domain"/>
    <property type="match status" value="1"/>
</dbReference>
<evidence type="ECO:0000259" key="3">
    <source>
        <dbReference type="Pfam" id="PF17782"/>
    </source>
</evidence>
<proteinExistence type="inferred from homology"/>
<evidence type="ECO:0000313" key="5">
    <source>
        <dbReference type="Proteomes" id="UP000326903"/>
    </source>
</evidence>
<keyword evidence="5" id="KW-1185">Reference proteome</keyword>
<dbReference type="Pfam" id="PF17782">
    <property type="entry name" value="WHD_DprA"/>
    <property type="match status" value="1"/>
</dbReference>
<feature type="domain" description="Smf/DprA SLOG" evidence="2">
    <location>
        <begin position="81"/>
        <end position="289"/>
    </location>
</feature>
<comment type="similarity">
    <text evidence="1">Belongs to the DprA/Smf family.</text>
</comment>
<evidence type="ECO:0000313" key="4">
    <source>
        <dbReference type="EMBL" id="KAA9041355.1"/>
    </source>
</evidence>
<dbReference type="AlphaFoldDB" id="A0A5J5IJV7"/>
<dbReference type="PANTHER" id="PTHR43022:SF1">
    <property type="entry name" value="PROTEIN SMF"/>
    <property type="match status" value="1"/>
</dbReference>
<comment type="caution">
    <text evidence="4">The sequence shown here is derived from an EMBL/GenBank/DDBJ whole genome shotgun (WGS) entry which is preliminary data.</text>
</comment>
<dbReference type="Gene3D" id="3.40.50.450">
    <property type="match status" value="1"/>
</dbReference>
<feature type="domain" description="DprA winged helix" evidence="3">
    <location>
        <begin position="308"/>
        <end position="361"/>
    </location>
</feature>
<dbReference type="SUPFAM" id="SSF47781">
    <property type="entry name" value="RuvA domain 2-like"/>
    <property type="match status" value="1"/>
</dbReference>
<reference evidence="4 5" key="1">
    <citation type="submission" date="2019-09" db="EMBL/GenBank/DDBJ databases">
        <title>Draft genome sequence of Ginsengibacter sp. BR5-29.</title>
        <authorList>
            <person name="Im W.-T."/>
        </authorList>
    </citation>
    <scope>NUCLEOTIDE SEQUENCE [LARGE SCALE GENOMIC DNA]</scope>
    <source>
        <strain evidence="4 5">BR5-29</strain>
    </source>
</reference>
<dbReference type="GO" id="GO:0006281">
    <property type="term" value="P:DNA repair"/>
    <property type="evidence" value="ECO:0007669"/>
    <property type="project" value="UniProtKB-KW"/>
</dbReference>
<dbReference type="PANTHER" id="PTHR43022">
    <property type="entry name" value="PROTEIN SMF"/>
    <property type="match status" value="1"/>
</dbReference>
<dbReference type="InterPro" id="IPR041614">
    <property type="entry name" value="DprA_WH"/>
</dbReference>
<dbReference type="InterPro" id="IPR036388">
    <property type="entry name" value="WH-like_DNA-bd_sf"/>
</dbReference>
<organism evidence="4 5">
    <name type="scientific">Ginsengibacter hankyongi</name>
    <dbReference type="NCBI Taxonomy" id="2607284"/>
    <lineage>
        <taxon>Bacteria</taxon>
        <taxon>Pseudomonadati</taxon>
        <taxon>Bacteroidota</taxon>
        <taxon>Chitinophagia</taxon>
        <taxon>Chitinophagales</taxon>
        <taxon>Chitinophagaceae</taxon>
        <taxon>Ginsengibacter</taxon>
    </lineage>
</organism>
<dbReference type="EMBL" id="VYQF01000001">
    <property type="protein sequence ID" value="KAA9041355.1"/>
    <property type="molecule type" value="Genomic_DNA"/>
</dbReference>
<dbReference type="SUPFAM" id="SSF102405">
    <property type="entry name" value="MCP/YpsA-like"/>
    <property type="match status" value="1"/>
</dbReference>
<dbReference type="InterPro" id="IPR003488">
    <property type="entry name" value="DprA"/>
</dbReference>
<sequence>MSAELKYQIALTLVPNIGDIHAKALINHFGNAEAIFSARKKNLEILEGIGTVRANSIKAFNDFSKAEREIDFIKKYKITPLFITDKNYPKRLLNCYDSPAMLYFKGNADLNSPKIIAVVGTRNNNEYGKTICEKLIEDLAGEEVMVISGLAFGIDSIAHKASIKNNLKTIGVLAHGLDRIYPSQNSGLAKQMISNGGLLTEFRSFTKPDRQNFPSRNRIVAGISDAIIVVETGVKGGSLITAELGNGYNKDVFAFPGRINDSKSEGCNFLIKNNKAALITCGNDILENMGWKKKKEISVKKQRELFIELTPDEKTVVNILNQQEQIHIDELFLKSKLSSSAVAAALLMLEMQGVVISLPGKIYKITP</sequence>
<gene>
    <name evidence="4" type="primary">dprA</name>
    <name evidence="4" type="ORF">FW778_04795</name>
</gene>
<dbReference type="InterPro" id="IPR057666">
    <property type="entry name" value="DrpA_SLOG"/>
</dbReference>
<accession>A0A5J5IJV7</accession>
<dbReference type="InterPro" id="IPR010994">
    <property type="entry name" value="RuvA_2-like"/>
</dbReference>
<protein>
    <submittedName>
        <fullName evidence="4">DNA-protecting protein DprA</fullName>
    </submittedName>
</protein>
<dbReference type="GO" id="GO:0009294">
    <property type="term" value="P:DNA-mediated transformation"/>
    <property type="evidence" value="ECO:0007669"/>
    <property type="project" value="InterPro"/>
</dbReference>
<evidence type="ECO:0000259" key="2">
    <source>
        <dbReference type="Pfam" id="PF02481"/>
    </source>
</evidence>